<dbReference type="InterPro" id="IPR050271">
    <property type="entry name" value="UDP-glycosyltransferase"/>
</dbReference>
<reference evidence="7 8" key="1">
    <citation type="submission" date="2013-12" db="EMBL/GenBank/DDBJ databases">
        <title>Draft genome of the parsitic nematode Ancylostoma duodenale.</title>
        <authorList>
            <person name="Mitreva M."/>
        </authorList>
    </citation>
    <scope>NUCLEOTIDE SEQUENCE [LARGE SCALE GENOMIC DNA]</scope>
    <source>
        <strain evidence="7 8">Zhejiang</strain>
    </source>
</reference>
<dbReference type="GO" id="GO:0015020">
    <property type="term" value="F:glucuronosyltransferase activity"/>
    <property type="evidence" value="ECO:0007669"/>
    <property type="project" value="UniProtKB-EC"/>
</dbReference>
<dbReference type="EMBL" id="KN740273">
    <property type="protein sequence ID" value="KIH53839.1"/>
    <property type="molecule type" value="Genomic_DNA"/>
</dbReference>
<keyword evidence="5" id="KW-0732">Signal</keyword>
<dbReference type="Pfam" id="PF00201">
    <property type="entry name" value="UDPGT"/>
    <property type="match status" value="1"/>
</dbReference>
<evidence type="ECO:0000256" key="2">
    <source>
        <dbReference type="ARBA" id="ARBA00012544"/>
    </source>
</evidence>
<dbReference type="PANTHER" id="PTHR48043">
    <property type="entry name" value="EG:EG0003.4 PROTEIN-RELATED"/>
    <property type="match status" value="1"/>
</dbReference>
<organism evidence="7 8">
    <name type="scientific">Ancylostoma duodenale</name>
    <dbReference type="NCBI Taxonomy" id="51022"/>
    <lineage>
        <taxon>Eukaryota</taxon>
        <taxon>Metazoa</taxon>
        <taxon>Ecdysozoa</taxon>
        <taxon>Nematoda</taxon>
        <taxon>Chromadorea</taxon>
        <taxon>Rhabditida</taxon>
        <taxon>Rhabditina</taxon>
        <taxon>Rhabditomorpha</taxon>
        <taxon>Strongyloidea</taxon>
        <taxon>Ancylostomatidae</taxon>
        <taxon>Ancylostomatinae</taxon>
        <taxon>Ancylostoma</taxon>
    </lineage>
</organism>
<proteinExistence type="inferred from homology"/>
<protein>
    <recommendedName>
        <fullName evidence="2">glucuronosyltransferase</fullName>
        <ecNumber evidence="2">2.4.1.17</ecNumber>
    </recommendedName>
</protein>
<sequence length="70" mass="8302">MEEQMEEYVFKISKPCFFTVDMLPRNVHLFKWLPQSDLLRHPRTKVFITHGGYNSIQVNVSSSRFTSRVP</sequence>
<dbReference type="PANTHER" id="PTHR48043:SF145">
    <property type="entry name" value="FI06409P-RELATED"/>
    <property type="match status" value="1"/>
</dbReference>
<keyword evidence="4" id="KW-0808">Transferase</keyword>
<evidence type="ECO:0000256" key="3">
    <source>
        <dbReference type="ARBA" id="ARBA00022676"/>
    </source>
</evidence>
<name>A0A0C2G4H9_9BILA</name>
<dbReference type="Gene3D" id="3.40.50.2000">
    <property type="entry name" value="Glycogen Phosphorylase B"/>
    <property type="match status" value="1"/>
</dbReference>
<evidence type="ECO:0000256" key="6">
    <source>
        <dbReference type="ARBA" id="ARBA00047475"/>
    </source>
</evidence>
<dbReference type="EC" id="2.4.1.17" evidence="2"/>
<dbReference type="Proteomes" id="UP000054047">
    <property type="component" value="Unassembled WGS sequence"/>
</dbReference>
<evidence type="ECO:0000256" key="5">
    <source>
        <dbReference type="ARBA" id="ARBA00022729"/>
    </source>
</evidence>
<keyword evidence="8" id="KW-1185">Reference proteome</keyword>
<evidence type="ECO:0000256" key="4">
    <source>
        <dbReference type="ARBA" id="ARBA00022679"/>
    </source>
</evidence>
<dbReference type="SUPFAM" id="SSF53756">
    <property type="entry name" value="UDP-Glycosyltransferase/glycogen phosphorylase"/>
    <property type="match status" value="1"/>
</dbReference>
<keyword evidence="3" id="KW-0328">Glycosyltransferase</keyword>
<dbReference type="InterPro" id="IPR002213">
    <property type="entry name" value="UDP_glucos_trans"/>
</dbReference>
<gene>
    <name evidence="7" type="ORF">ANCDUO_16020</name>
</gene>
<dbReference type="OrthoDB" id="5835829at2759"/>
<evidence type="ECO:0000313" key="8">
    <source>
        <dbReference type="Proteomes" id="UP000054047"/>
    </source>
</evidence>
<comment type="catalytic activity">
    <reaction evidence="6">
        <text>glucuronate acceptor + UDP-alpha-D-glucuronate = acceptor beta-D-glucuronoside + UDP + H(+)</text>
        <dbReference type="Rhea" id="RHEA:21032"/>
        <dbReference type="ChEBI" id="CHEBI:15378"/>
        <dbReference type="ChEBI" id="CHEBI:58052"/>
        <dbReference type="ChEBI" id="CHEBI:58223"/>
        <dbReference type="ChEBI" id="CHEBI:132367"/>
        <dbReference type="ChEBI" id="CHEBI:132368"/>
        <dbReference type="EC" id="2.4.1.17"/>
    </reaction>
</comment>
<evidence type="ECO:0000313" key="7">
    <source>
        <dbReference type="EMBL" id="KIH53839.1"/>
    </source>
</evidence>
<evidence type="ECO:0000256" key="1">
    <source>
        <dbReference type="ARBA" id="ARBA00009995"/>
    </source>
</evidence>
<comment type="similarity">
    <text evidence="1">Belongs to the UDP-glycosyltransferase family.</text>
</comment>
<accession>A0A0C2G4H9</accession>
<dbReference type="AlphaFoldDB" id="A0A0C2G4H9"/>